<name>A0A0S4J6V6_BODSA</name>
<dbReference type="Proteomes" id="UP000051952">
    <property type="component" value="Unassembled WGS sequence"/>
</dbReference>
<keyword evidence="1" id="KW-0732">Signal</keyword>
<protein>
    <recommendedName>
        <fullName evidence="4">Membrane-associated protein</fullName>
    </recommendedName>
</protein>
<feature type="signal peptide" evidence="1">
    <location>
        <begin position="1"/>
        <end position="18"/>
    </location>
</feature>
<dbReference type="EMBL" id="CYKH01000949">
    <property type="protein sequence ID" value="CUG71719.1"/>
    <property type="molecule type" value="Genomic_DNA"/>
</dbReference>
<sequence length="228" mass="25233">MLFLSLLSCSVYFPLLRCDDYVCSIWHCKRRHKVYTKRQRPSVWAVSSPHSNAVSDGSTESQYYPSTTGGIVFRAASVSTVFQYQTYSTTVGPTVGAAVQHMHALDSVGGYYHRTISGPGAALDALWSDVLPGGIPIVPTAGLVFTVDNSYLYPYDTTPVISTQTIVLWNSVSSLMLFRIKSITYPTGIINYGGYLPRTRSLALRSRRPLRPTTRVWTASVSFLSSQR</sequence>
<evidence type="ECO:0000256" key="1">
    <source>
        <dbReference type="SAM" id="SignalP"/>
    </source>
</evidence>
<proteinExistence type="predicted"/>
<keyword evidence="3" id="KW-1185">Reference proteome</keyword>
<evidence type="ECO:0008006" key="4">
    <source>
        <dbReference type="Google" id="ProtNLM"/>
    </source>
</evidence>
<evidence type="ECO:0000313" key="2">
    <source>
        <dbReference type="EMBL" id="CUG71719.1"/>
    </source>
</evidence>
<evidence type="ECO:0000313" key="3">
    <source>
        <dbReference type="Proteomes" id="UP000051952"/>
    </source>
</evidence>
<dbReference type="VEuPathDB" id="TriTrypDB:BSAL_83760"/>
<reference evidence="3" key="1">
    <citation type="submission" date="2015-09" db="EMBL/GenBank/DDBJ databases">
        <authorList>
            <consortium name="Pathogen Informatics"/>
        </authorList>
    </citation>
    <scope>NUCLEOTIDE SEQUENCE [LARGE SCALE GENOMIC DNA]</scope>
    <source>
        <strain evidence="3">Lake Konstanz</strain>
    </source>
</reference>
<gene>
    <name evidence="2" type="ORF">BSAL_83760</name>
</gene>
<organism evidence="2 3">
    <name type="scientific">Bodo saltans</name>
    <name type="common">Flagellated protozoan</name>
    <dbReference type="NCBI Taxonomy" id="75058"/>
    <lineage>
        <taxon>Eukaryota</taxon>
        <taxon>Discoba</taxon>
        <taxon>Euglenozoa</taxon>
        <taxon>Kinetoplastea</taxon>
        <taxon>Metakinetoplastina</taxon>
        <taxon>Eubodonida</taxon>
        <taxon>Bodonidae</taxon>
        <taxon>Bodo</taxon>
    </lineage>
</organism>
<accession>A0A0S4J6V6</accession>
<feature type="chain" id="PRO_5006622127" description="Membrane-associated protein" evidence="1">
    <location>
        <begin position="19"/>
        <end position="228"/>
    </location>
</feature>
<dbReference type="AlphaFoldDB" id="A0A0S4J6V6"/>